<dbReference type="Pfam" id="PF13384">
    <property type="entry name" value="HTH_23"/>
    <property type="match status" value="1"/>
</dbReference>
<comment type="caution">
    <text evidence="1">The sequence shown here is derived from an EMBL/GenBank/DDBJ whole genome shotgun (WGS) entry which is preliminary data.</text>
</comment>
<dbReference type="AlphaFoldDB" id="A0A8J3QYB5"/>
<dbReference type="InterPro" id="IPR009057">
    <property type="entry name" value="Homeodomain-like_sf"/>
</dbReference>
<dbReference type="Proteomes" id="UP000642748">
    <property type="component" value="Unassembled WGS sequence"/>
</dbReference>
<reference evidence="1" key="1">
    <citation type="submission" date="2021-01" db="EMBL/GenBank/DDBJ databases">
        <title>Whole genome shotgun sequence of Rugosimonospora africana NBRC 104875.</title>
        <authorList>
            <person name="Komaki H."/>
            <person name="Tamura T."/>
        </authorList>
    </citation>
    <scope>NUCLEOTIDE SEQUENCE</scope>
    <source>
        <strain evidence="1">NBRC 104875</strain>
    </source>
</reference>
<evidence type="ECO:0008006" key="3">
    <source>
        <dbReference type="Google" id="ProtNLM"/>
    </source>
</evidence>
<name>A0A8J3QYB5_9ACTN</name>
<sequence length="89" mass="9861">MTDEQWIELRGLTNSPDVAATVATRARIVLWHNEGERKKDIAALAGVSRPTVDLWLGRYAAGGVAGYWTVHTPHRVSSCQLGSERGYWP</sequence>
<accession>A0A8J3QYB5</accession>
<evidence type="ECO:0000313" key="2">
    <source>
        <dbReference type="Proteomes" id="UP000642748"/>
    </source>
</evidence>
<gene>
    <name evidence="1" type="ORF">Raf01_78220</name>
</gene>
<dbReference type="RefSeq" id="WP_239134304.1">
    <property type="nucleotide sequence ID" value="NZ_BONZ01000083.1"/>
</dbReference>
<evidence type="ECO:0000313" key="1">
    <source>
        <dbReference type="EMBL" id="GIH19650.1"/>
    </source>
</evidence>
<dbReference type="EMBL" id="BONZ01000083">
    <property type="protein sequence ID" value="GIH19650.1"/>
    <property type="molecule type" value="Genomic_DNA"/>
</dbReference>
<keyword evidence="2" id="KW-1185">Reference proteome</keyword>
<dbReference type="SUPFAM" id="SSF46689">
    <property type="entry name" value="Homeodomain-like"/>
    <property type="match status" value="1"/>
</dbReference>
<protein>
    <recommendedName>
        <fullName evidence="3">Helix-turn-helix domain-containing protein</fullName>
    </recommendedName>
</protein>
<organism evidence="1 2">
    <name type="scientific">Rugosimonospora africana</name>
    <dbReference type="NCBI Taxonomy" id="556532"/>
    <lineage>
        <taxon>Bacteria</taxon>
        <taxon>Bacillati</taxon>
        <taxon>Actinomycetota</taxon>
        <taxon>Actinomycetes</taxon>
        <taxon>Micromonosporales</taxon>
        <taxon>Micromonosporaceae</taxon>
        <taxon>Rugosimonospora</taxon>
    </lineage>
</organism>
<proteinExistence type="predicted"/>